<reference evidence="2 3" key="1">
    <citation type="submission" date="2017-11" db="EMBL/GenBank/DDBJ databases">
        <title>De novo assembly and phasing of dikaryotic genomes from two isolates of Puccinia coronata f. sp. avenae, the causal agent of oat crown rust.</title>
        <authorList>
            <person name="Miller M.E."/>
            <person name="Zhang Y."/>
            <person name="Omidvar V."/>
            <person name="Sperschneider J."/>
            <person name="Schwessinger B."/>
            <person name="Raley C."/>
            <person name="Palmer J.M."/>
            <person name="Garnica D."/>
            <person name="Upadhyaya N."/>
            <person name="Rathjen J."/>
            <person name="Taylor J.M."/>
            <person name="Park R.F."/>
            <person name="Dodds P.N."/>
            <person name="Hirsch C.D."/>
            <person name="Kianian S.F."/>
            <person name="Figueroa M."/>
        </authorList>
    </citation>
    <scope>NUCLEOTIDE SEQUENCE [LARGE SCALE GENOMIC DNA]</scope>
    <source>
        <strain evidence="2">12NC29</strain>
    </source>
</reference>
<protein>
    <submittedName>
        <fullName evidence="2">Uncharacterized protein</fullName>
    </submittedName>
</protein>
<comment type="caution">
    <text evidence="2">The sequence shown here is derived from an EMBL/GenBank/DDBJ whole genome shotgun (WGS) entry which is preliminary data.</text>
</comment>
<feature type="compositionally biased region" description="Polar residues" evidence="1">
    <location>
        <begin position="56"/>
        <end position="68"/>
    </location>
</feature>
<name>A0A2N5UP21_9BASI</name>
<dbReference type="OrthoDB" id="2498616at2759"/>
<evidence type="ECO:0000313" key="3">
    <source>
        <dbReference type="Proteomes" id="UP000235388"/>
    </source>
</evidence>
<dbReference type="Proteomes" id="UP000235388">
    <property type="component" value="Unassembled WGS sequence"/>
</dbReference>
<evidence type="ECO:0000313" key="2">
    <source>
        <dbReference type="EMBL" id="PLW39501.1"/>
    </source>
</evidence>
<feature type="compositionally biased region" description="Low complexity" evidence="1">
    <location>
        <begin position="69"/>
        <end position="80"/>
    </location>
</feature>
<sequence>MLATVNSVKDFEPSKELKTFKMDKIPDGRIWPEQESLNVDWENLIQQQENFLKSRSNNLPVTHGSNQVASASSEDSSEQQPLILKMATNGVHTIQRKGLGNQPLKENLFYVAKQSHSSRIKN</sequence>
<dbReference type="AlphaFoldDB" id="A0A2N5UP21"/>
<keyword evidence="3" id="KW-1185">Reference proteome</keyword>
<dbReference type="EMBL" id="PGCJ01000194">
    <property type="protein sequence ID" value="PLW39501.1"/>
    <property type="molecule type" value="Genomic_DNA"/>
</dbReference>
<evidence type="ECO:0000256" key="1">
    <source>
        <dbReference type="SAM" id="MobiDB-lite"/>
    </source>
</evidence>
<accession>A0A2N5UP21</accession>
<organism evidence="2 3">
    <name type="scientific">Puccinia coronata f. sp. avenae</name>
    <dbReference type="NCBI Taxonomy" id="200324"/>
    <lineage>
        <taxon>Eukaryota</taxon>
        <taxon>Fungi</taxon>
        <taxon>Dikarya</taxon>
        <taxon>Basidiomycota</taxon>
        <taxon>Pucciniomycotina</taxon>
        <taxon>Pucciniomycetes</taxon>
        <taxon>Pucciniales</taxon>
        <taxon>Pucciniaceae</taxon>
        <taxon>Puccinia</taxon>
    </lineage>
</organism>
<proteinExistence type="predicted"/>
<gene>
    <name evidence="2" type="ORF">PCANC_16786</name>
</gene>
<feature type="region of interest" description="Disordered" evidence="1">
    <location>
        <begin position="56"/>
        <end position="80"/>
    </location>
</feature>